<evidence type="ECO:0000256" key="9">
    <source>
        <dbReference type="ARBA" id="ARBA00064003"/>
    </source>
</evidence>
<dbReference type="InterPro" id="IPR003594">
    <property type="entry name" value="HATPase_dom"/>
</dbReference>
<proteinExistence type="predicted"/>
<evidence type="ECO:0000256" key="10">
    <source>
        <dbReference type="ARBA" id="ARBA00068150"/>
    </source>
</evidence>
<evidence type="ECO:0000256" key="2">
    <source>
        <dbReference type="ARBA" id="ARBA00012438"/>
    </source>
</evidence>
<dbReference type="InterPro" id="IPR001610">
    <property type="entry name" value="PAC"/>
</dbReference>
<dbReference type="PRINTS" id="PR00344">
    <property type="entry name" value="BCTRLSENSOR"/>
</dbReference>
<dbReference type="InterPro" id="IPR001789">
    <property type="entry name" value="Sig_transdc_resp-reg_receiver"/>
</dbReference>
<dbReference type="Pfam" id="PF00072">
    <property type="entry name" value="Response_reg"/>
    <property type="match status" value="1"/>
</dbReference>
<keyword evidence="12" id="KW-0175">Coiled coil</keyword>
<evidence type="ECO:0000259" key="17">
    <source>
        <dbReference type="PROSITE" id="PS50113"/>
    </source>
</evidence>
<feature type="domain" description="Histidine kinase" evidence="14">
    <location>
        <begin position="417"/>
        <end position="639"/>
    </location>
</feature>
<dbReference type="PATRIC" id="fig|267850.7.peg.178"/>
<sequence length="911" mass="101874">MPNYHQAHQLAGQQRRFRWFMSLAACFFAVIFLALGTWVVRGAEDDQLLRSARTYAKAIDSFRAFYTDVIVTPLVGHPWVEVTEHYRDQPGSIPIPATMTLDLAEFMSQRDETIDTRLLSDFPFPQRADRLLTEFDQQALAMMREAGRDEYYRFEMQAGGKALIFATPIRMQPTCTACHNNHPDSPRRDWQVGDVRGIQVVTLPVSQSVLAKSDRFLYLIVFVFLTFVAALLALFFMDTRVRNIVDLLFERNRELEAATKELKQQQNALDQHAIVSMTDTDGNITYTNQHFRSISGYSDAELIGRNHRIINSGFHPPEMFEQLWQTITSGGVWHGEIKNINKAGDDYWVKATIMPLYDAAGQIDRFISIRTDITQQKQLEQDLKSSNEELYALNATLDEARQAAEAASEAKSAFLANMSHEIRTPMTGIIGMTELALDTELTATQRGYLGVVKSSADALLSILNDILDFSKIDAGKLAISPVETDLKALLTQCLKPAAVLARKKGVSLVLELPESVPDYACVDPVRLRQVLVNICDNAIKFTAEGRVKVSIGWQTGTGDGKGILCLHVYDQGIGIPESQQAHIFDAFSQADSSTTRQFGGTGLGLAITSRLVELMQGRIGLESSVGQGSHFWVELPCEQGRFDQTLYPDQEKTLWLLDTVAENMRTLSGFLRRLGYTCECFTDPDVLLSQSKSAFSEPRSYLIQHHLNAEYTGIQVIEQLLEYGVLPENCMLISDASSSVLQQQLQSLQIDRLLTHPPAPVEIQQMLQKQPATAAERACHMEQSGLQILLVEDNKVNQRLISTLLQKRHHQVTLAEHGKQAIELCQQRSFDLVLMDMQMPVMGGVEATTKIRELEARQGRAVMPIYAMTANVLPADKEACLKAGMNGHLGKPVKLTELDAVLETVKRFAVT</sequence>
<comment type="subunit">
    <text evidence="9">At low DSF concentrations, interacts with RpfF.</text>
</comment>
<feature type="domain" description="Response regulatory" evidence="15">
    <location>
        <begin position="787"/>
        <end position="906"/>
    </location>
</feature>
<dbReference type="Proteomes" id="UP000027318">
    <property type="component" value="Unassembled WGS sequence"/>
</dbReference>
<dbReference type="SMART" id="SM00086">
    <property type="entry name" value="PAC"/>
    <property type="match status" value="1"/>
</dbReference>
<dbReference type="InterPro" id="IPR004358">
    <property type="entry name" value="Sig_transdc_His_kin-like_C"/>
</dbReference>
<dbReference type="NCBIfam" id="TIGR00229">
    <property type="entry name" value="sensory_box"/>
    <property type="match status" value="1"/>
</dbReference>
<dbReference type="InterPro" id="IPR035965">
    <property type="entry name" value="PAS-like_dom_sf"/>
</dbReference>
<dbReference type="AlphaFoldDB" id="A0A063Y856"/>
<dbReference type="Pfam" id="PF02518">
    <property type="entry name" value="HATPase_c"/>
    <property type="match status" value="1"/>
</dbReference>
<reference evidence="18 19" key="1">
    <citation type="journal article" date="2005" name="Int. J. Syst. Evol. Microbiol.">
        <title>Nitrincola lacisaponensis gen. nov., sp. nov., a novel alkaliphilic bacterium isolated from an alkaline, saline lake.</title>
        <authorList>
            <person name="Dimitriu P.A."/>
            <person name="Shukla S.K."/>
            <person name="Conradt J."/>
            <person name="Marquez M.C."/>
            <person name="Ventosa A."/>
            <person name="Maglia A."/>
            <person name="Peyton B.M."/>
            <person name="Pinkart H.C."/>
            <person name="Mormile M.R."/>
        </authorList>
    </citation>
    <scope>NUCLEOTIDE SEQUENCE [LARGE SCALE GENOMIC DNA]</scope>
    <source>
        <strain evidence="18 19">4CA</strain>
    </source>
</reference>
<dbReference type="SMART" id="SM00387">
    <property type="entry name" value="HATPase_c"/>
    <property type="match status" value="1"/>
</dbReference>
<feature type="domain" description="PAS" evidence="16">
    <location>
        <begin position="275"/>
        <end position="316"/>
    </location>
</feature>
<dbReference type="InterPro" id="IPR000014">
    <property type="entry name" value="PAS"/>
</dbReference>
<dbReference type="InterPro" id="IPR000700">
    <property type="entry name" value="PAS-assoc_C"/>
</dbReference>
<dbReference type="InterPro" id="IPR036097">
    <property type="entry name" value="HisK_dim/P_sf"/>
</dbReference>
<keyword evidence="4" id="KW-0808">Transferase</keyword>
<gene>
    <name evidence="18" type="ORF">ADINL_0181</name>
</gene>
<dbReference type="GO" id="GO:0005524">
    <property type="term" value="F:ATP binding"/>
    <property type="evidence" value="ECO:0007669"/>
    <property type="project" value="UniProtKB-KW"/>
</dbReference>
<keyword evidence="6" id="KW-0418">Kinase</keyword>
<dbReference type="STRING" id="267850.ADINL_0181"/>
<keyword evidence="7" id="KW-0067">ATP-binding</keyword>
<dbReference type="SUPFAM" id="SSF52172">
    <property type="entry name" value="CheY-like"/>
    <property type="match status" value="1"/>
</dbReference>
<feature type="coiled-coil region" evidence="12">
    <location>
        <begin position="376"/>
        <end position="410"/>
    </location>
</feature>
<evidence type="ECO:0000256" key="8">
    <source>
        <dbReference type="ARBA" id="ARBA00023012"/>
    </source>
</evidence>
<feature type="domain" description="PAC" evidence="17">
    <location>
        <begin position="333"/>
        <end position="385"/>
    </location>
</feature>
<dbReference type="InterPro" id="IPR036890">
    <property type="entry name" value="HATPase_C_sf"/>
</dbReference>
<evidence type="ECO:0000256" key="12">
    <source>
        <dbReference type="SAM" id="Coils"/>
    </source>
</evidence>
<dbReference type="CDD" id="cd17546">
    <property type="entry name" value="REC_hyHK_CKI1_RcsC-like"/>
    <property type="match status" value="1"/>
</dbReference>
<dbReference type="RefSeq" id="WP_051632437.1">
    <property type="nucleotide sequence ID" value="NZ_JMSZ01000006.1"/>
</dbReference>
<dbReference type="PROSITE" id="PS50110">
    <property type="entry name" value="RESPONSE_REGULATORY"/>
    <property type="match status" value="1"/>
</dbReference>
<keyword evidence="13" id="KW-0472">Membrane</keyword>
<evidence type="ECO:0000259" key="15">
    <source>
        <dbReference type="PROSITE" id="PS50110"/>
    </source>
</evidence>
<feature type="coiled-coil region" evidence="12">
    <location>
        <begin position="245"/>
        <end position="275"/>
    </location>
</feature>
<evidence type="ECO:0000313" key="19">
    <source>
        <dbReference type="Proteomes" id="UP000027318"/>
    </source>
</evidence>
<evidence type="ECO:0000256" key="7">
    <source>
        <dbReference type="ARBA" id="ARBA00022840"/>
    </source>
</evidence>
<dbReference type="PANTHER" id="PTHR45339">
    <property type="entry name" value="HYBRID SIGNAL TRANSDUCTION HISTIDINE KINASE J"/>
    <property type="match status" value="1"/>
</dbReference>
<dbReference type="CDD" id="cd16922">
    <property type="entry name" value="HATPase_EvgS-ArcB-TorS-like"/>
    <property type="match status" value="1"/>
</dbReference>
<dbReference type="SUPFAM" id="SSF55785">
    <property type="entry name" value="PYP-like sensor domain (PAS domain)"/>
    <property type="match status" value="1"/>
</dbReference>
<dbReference type="PANTHER" id="PTHR45339:SF5">
    <property type="entry name" value="HISTIDINE KINASE"/>
    <property type="match status" value="1"/>
</dbReference>
<dbReference type="SMART" id="SM00388">
    <property type="entry name" value="HisKA"/>
    <property type="match status" value="1"/>
</dbReference>
<dbReference type="PROSITE" id="PS50112">
    <property type="entry name" value="PAS"/>
    <property type="match status" value="1"/>
</dbReference>
<feature type="transmembrane region" description="Helical" evidence="13">
    <location>
        <begin position="20"/>
        <end position="40"/>
    </location>
</feature>
<keyword evidence="8" id="KW-0902">Two-component regulatory system</keyword>
<comment type="caution">
    <text evidence="18">The sequence shown here is derived from an EMBL/GenBank/DDBJ whole genome shotgun (WGS) entry which is preliminary data.</text>
</comment>
<keyword evidence="13" id="KW-1133">Transmembrane helix</keyword>
<feature type="modified residue" description="4-aspartylphosphate" evidence="11">
    <location>
        <position position="836"/>
    </location>
</feature>
<evidence type="ECO:0000256" key="4">
    <source>
        <dbReference type="ARBA" id="ARBA00022679"/>
    </source>
</evidence>
<dbReference type="InterPro" id="IPR011006">
    <property type="entry name" value="CheY-like_superfamily"/>
</dbReference>
<dbReference type="InterPro" id="IPR003661">
    <property type="entry name" value="HisK_dim/P_dom"/>
</dbReference>
<dbReference type="EMBL" id="JMSZ01000006">
    <property type="protein sequence ID" value="KDE41300.1"/>
    <property type="molecule type" value="Genomic_DNA"/>
</dbReference>
<evidence type="ECO:0000256" key="11">
    <source>
        <dbReference type="PROSITE-ProRule" id="PRU00169"/>
    </source>
</evidence>
<dbReference type="Gene3D" id="3.40.50.2300">
    <property type="match status" value="1"/>
</dbReference>
<evidence type="ECO:0000259" key="16">
    <source>
        <dbReference type="PROSITE" id="PS50112"/>
    </source>
</evidence>
<dbReference type="PROSITE" id="PS50113">
    <property type="entry name" value="PAC"/>
    <property type="match status" value="1"/>
</dbReference>
<evidence type="ECO:0000256" key="6">
    <source>
        <dbReference type="ARBA" id="ARBA00022777"/>
    </source>
</evidence>
<dbReference type="Gene3D" id="3.30.450.20">
    <property type="entry name" value="PAS domain"/>
    <property type="match status" value="1"/>
</dbReference>
<dbReference type="CDD" id="cd00082">
    <property type="entry name" value="HisKA"/>
    <property type="match status" value="1"/>
</dbReference>
<accession>A0A063Y856</accession>
<dbReference type="GO" id="GO:0000155">
    <property type="term" value="F:phosphorelay sensor kinase activity"/>
    <property type="evidence" value="ECO:0007669"/>
    <property type="project" value="InterPro"/>
</dbReference>
<evidence type="ECO:0000256" key="1">
    <source>
        <dbReference type="ARBA" id="ARBA00000085"/>
    </source>
</evidence>
<dbReference type="SUPFAM" id="SSF47384">
    <property type="entry name" value="Homodimeric domain of signal transducing histidine kinase"/>
    <property type="match status" value="1"/>
</dbReference>
<dbReference type="Pfam" id="PF13426">
    <property type="entry name" value="PAS_9"/>
    <property type="match status" value="1"/>
</dbReference>
<dbReference type="SUPFAM" id="SSF55874">
    <property type="entry name" value="ATPase domain of HSP90 chaperone/DNA topoisomerase II/histidine kinase"/>
    <property type="match status" value="1"/>
</dbReference>
<dbReference type="InterPro" id="IPR021796">
    <property type="entry name" value="Tll0287-like_dom"/>
</dbReference>
<dbReference type="InterPro" id="IPR005467">
    <property type="entry name" value="His_kinase_dom"/>
</dbReference>
<feature type="transmembrane region" description="Helical" evidence="13">
    <location>
        <begin position="216"/>
        <end position="237"/>
    </location>
</feature>
<name>A0A063Y856_9GAMM</name>
<comment type="catalytic activity">
    <reaction evidence="1">
        <text>ATP + protein L-histidine = ADP + protein N-phospho-L-histidine.</text>
        <dbReference type="EC" id="2.7.13.3"/>
    </reaction>
</comment>
<keyword evidence="13" id="KW-0812">Transmembrane</keyword>
<dbReference type="Pfam" id="PF11845">
    <property type="entry name" value="Tll0287-like"/>
    <property type="match status" value="1"/>
</dbReference>
<dbReference type="Gene3D" id="1.10.287.130">
    <property type="match status" value="1"/>
</dbReference>
<dbReference type="SMART" id="SM00448">
    <property type="entry name" value="REC"/>
    <property type="match status" value="1"/>
</dbReference>
<evidence type="ECO:0000256" key="3">
    <source>
        <dbReference type="ARBA" id="ARBA00022553"/>
    </source>
</evidence>
<dbReference type="FunFam" id="1.10.287.130:FF:000002">
    <property type="entry name" value="Two-component osmosensing histidine kinase"/>
    <property type="match status" value="1"/>
</dbReference>
<keyword evidence="3 11" id="KW-0597">Phosphoprotein</keyword>
<dbReference type="FunFam" id="3.30.565.10:FF:000010">
    <property type="entry name" value="Sensor histidine kinase RcsC"/>
    <property type="match status" value="1"/>
</dbReference>
<evidence type="ECO:0000313" key="18">
    <source>
        <dbReference type="EMBL" id="KDE41300.1"/>
    </source>
</evidence>
<evidence type="ECO:0000259" key="14">
    <source>
        <dbReference type="PROSITE" id="PS50109"/>
    </source>
</evidence>
<evidence type="ECO:0000256" key="5">
    <source>
        <dbReference type="ARBA" id="ARBA00022741"/>
    </source>
</evidence>
<dbReference type="OrthoDB" id="6110612at2"/>
<dbReference type="SMART" id="SM00091">
    <property type="entry name" value="PAS"/>
    <property type="match status" value="1"/>
</dbReference>
<organism evidence="18 19">
    <name type="scientific">Nitrincola lacisaponensis</name>
    <dbReference type="NCBI Taxonomy" id="267850"/>
    <lineage>
        <taxon>Bacteria</taxon>
        <taxon>Pseudomonadati</taxon>
        <taxon>Pseudomonadota</taxon>
        <taxon>Gammaproteobacteria</taxon>
        <taxon>Oceanospirillales</taxon>
        <taxon>Oceanospirillaceae</taxon>
        <taxon>Nitrincola</taxon>
    </lineage>
</organism>
<protein>
    <recommendedName>
        <fullName evidence="10">Sensory/regulatory protein RpfC</fullName>
        <ecNumber evidence="2">2.7.13.3</ecNumber>
    </recommendedName>
</protein>
<dbReference type="EC" id="2.7.13.3" evidence="2"/>
<keyword evidence="5" id="KW-0547">Nucleotide-binding</keyword>
<dbReference type="PROSITE" id="PS50109">
    <property type="entry name" value="HIS_KIN"/>
    <property type="match status" value="1"/>
</dbReference>
<keyword evidence="19" id="KW-1185">Reference proteome</keyword>
<dbReference type="CDD" id="cd00130">
    <property type="entry name" value="PAS"/>
    <property type="match status" value="1"/>
</dbReference>
<dbReference type="Pfam" id="PF00512">
    <property type="entry name" value="HisKA"/>
    <property type="match status" value="1"/>
</dbReference>
<evidence type="ECO:0000256" key="13">
    <source>
        <dbReference type="SAM" id="Phobius"/>
    </source>
</evidence>
<dbReference type="Gene3D" id="3.30.565.10">
    <property type="entry name" value="Histidine kinase-like ATPase, C-terminal domain"/>
    <property type="match status" value="1"/>
</dbReference>